<organism evidence="3 4">
    <name type="scientific">Paracoccus saliphilus</name>
    <dbReference type="NCBI Taxonomy" id="405559"/>
    <lineage>
        <taxon>Bacteria</taxon>
        <taxon>Pseudomonadati</taxon>
        <taxon>Pseudomonadota</taxon>
        <taxon>Alphaproteobacteria</taxon>
        <taxon>Rhodobacterales</taxon>
        <taxon>Paracoccaceae</taxon>
        <taxon>Paracoccus</taxon>
    </lineage>
</organism>
<protein>
    <submittedName>
        <fullName evidence="3">IS5 family transposase</fullName>
    </submittedName>
</protein>
<name>A0ABY7SBY5_9RHOB</name>
<feature type="domain" description="Insertion element IS402-like" evidence="2">
    <location>
        <begin position="7"/>
        <end position="77"/>
    </location>
</feature>
<sequence length="252" mass="29024">MSNLFWLSDEQMARLEPYFPKSHGKPRVDDRRVLSGIIFINRNGLRWRDAPKEYGPHKTLYNRWKRWSEKGIFAQIMIGLTAETSEEKTVMIDATYLKAHRTATSLGVKKGGGGRLIGRTKGGMNTKLHAVTDAKGRLIRFFMSAGQVSDYTGAAALLDGLPKADWILGDRGCDADWLRETLKDKGMKVCIPGRKFRKKTMKYDERRDKRRNRIEIMFGRLKDWRRVATRYDRCSETFLSTIALAATILFWP</sequence>
<dbReference type="PANTHER" id="PTHR30007:SF1">
    <property type="entry name" value="BLR1914 PROTEIN"/>
    <property type="match status" value="1"/>
</dbReference>
<dbReference type="InterPro" id="IPR002559">
    <property type="entry name" value="Transposase_11"/>
</dbReference>
<dbReference type="Pfam" id="PF01609">
    <property type="entry name" value="DDE_Tnp_1"/>
    <property type="match status" value="1"/>
</dbReference>
<evidence type="ECO:0000313" key="4">
    <source>
        <dbReference type="Proteomes" id="UP001215549"/>
    </source>
</evidence>
<dbReference type="Pfam" id="PF13340">
    <property type="entry name" value="DUF4096"/>
    <property type="match status" value="1"/>
</dbReference>
<dbReference type="PANTHER" id="PTHR30007">
    <property type="entry name" value="PHP DOMAIN PROTEIN"/>
    <property type="match status" value="1"/>
</dbReference>
<keyword evidence="4" id="KW-1185">Reference proteome</keyword>
<dbReference type="NCBIfam" id="NF033580">
    <property type="entry name" value="transpos_IS5_3"/>
    <property type="match status" value="1"/>
</dbReference>
<feature type="domain" description="Transposase IS4-like" evidence="1">
    <location>
        <begin position="86"/>
        <end position="245"/>
    </location>
</feature>
<dbReference type="RefSeq" id="WP_141225934.1">
    <property type="nucleotide sequence ID" value="NZ_CP067140.1"/>
</dbReference>
<evidence type="ECO:0000259" key="1">
    <source>
        <dbReference type="Pfam" id="PF01609"/>
    </source>
</evidence>
<evidence type="ECO:0000259" key="2">
    <source>
        <dbReference type="Pfam" id="PF13340"/>
    </source>
</evidence>
<dbReference type="Proteomes" id="UP001215549">
    <property type="component" value="Chromosome"/>
</dbReference>
<dbReference type="EMBL" id="CP067140">
    <property type="protein sequence ID" value="WCR04544.1"/>
    <property type="molecule type" value="Genomic_DNA"/>
</dbReference>
<gene>
    <name evidence="3" type="ORF">JHX88_07430</name>
</gene>
<evidence type="ECO:0000313" key="3">
    <source>
        <dbReference type="EMBL" id="WCR04544.1"/>
    </source>
</evidence>
<accession>A0ABY7SBY5</accession>
<proteinExistence type="predicted"/>
<dbReference type="InterPro" id="IPR025161">
    <property type="entry name" value="IS402-like_dom"/>
</dbReference>
<reference evidence="3 4" key="1">
    <citation type="submission" date="2021-01" db="EMBL/GenBank/DDBJ databases">
        <title>Biogeographic distribution of Paracoccus.</title>
        <authorList>
            <person name="Hollensteiner J."/>
            <person name="Leineberger J."/>
            <person name="Brinkhoff T."/>
            <person name="Daniel R."/>
        </authorList>
    </citation>
    <scope>NUCLEOTIDE SEQUENCE [LARGE SCALE GENOMIC DNA]</scope>
    <source>
        <strain evidence="3 4">DSM 18447</strain>
    </source>
</reference>